<dbReference type="Pfam" id="PF22200">
    <property type="entry name" value="ExsA_N"/>
    <property type="match status" value="1"/>
</dbReference>
<dbReference type="GO" id="GO:0043565">
    <property type="term" value="F:sequence-specific DNA binding"/>
    <property type="evidence" value="ECO:0007669"/>
    <property type="project" value="InterPro"/>
</dbReference>
<sequence length="290" mass="33460">MNNEIYVVPDYLTGSKKSETHIHFYSANKSSVKNKVVYNQFLICFMLQGTKEVLSQNKKVKINNQEILLLEAGSVLMTESLIANQKFESILLFFSEKFVTDFCLKYQKTLKNIHSQEEAYPVIPKDNFLNNFQNSLLLLQNNGLEEMKGLKLEELLLYLHNHNPREFFSFLSSTSSSSPESIIRKVMALHGNSKLTIEELAFLCNMSAATFKRHFAVAFQTSPKKYLTENRMQKARQLLQHKKAPSKIYLELGYESLSSFSNEFKKYVGVSPKKFQNRIELKDKVVEPIA</sequence>
<protein>
    <submittedName>
        <fullName evidence="5">Helix-turn-helix transcriptional regulator</fullName>
    </submittedName>
</protein>
<keyword evidence="3" id="KW-0804">Transcription</keyword>
<dbReference type="InterPro" id="IPR009057">
    <property type="entry name" value="Homeodomain-like_sf"/>
</dbReference>
<keyword evidence="6" id="KW-1185">Reference proteome</keyword>
<dbReference type="PANTHER" id="PTHR46796:SF7">
    <property type="entry name" value="ARAC FAMILY TRANSCRIPTIONAL REGULATOR"/>
    <property type="match status" value="1"/>
</dbReference>
<dbReference type="RefSeq" id="WP_182415771.1">
    <property type="nucleotide sequence ID" value="NZ_CP055153.1"/>
</dbReference>
<evidence type="ECO:0000313" key="5">
    <source>
        <dbReference type="EMBL" id="QMU28588.1"/>
    </source>
</evidence>
<evidence type="ECO:0000256" key="3">
    <source>
        <dbReference type="ARBA" id="ARBA00023163"/>
    </source>
</evidence>
<dbReference type="InterPro" id="IPR050204">
    <property type="entry name" value="AraC_XylS_family_regulators"/>
</dbReference>
<dbReference type="Pfam" id="PF12833">
    <property type="entry name" value="HTH_18"/>
    <property type="match status" value="1"/>
</dbReference>
<dbReference type="AlphaFoldDB" id="A0A7L7L710"/>
<evidence type="ECO:0000256" key="2">
    <source>
        <dbReference type="ARBA" id="ARBA00023125"/>
    </source>
</evidence>
<feature type="domain" description="HTH araC/xylS-type" evidence="4">
    <location>
        <begin position="181"/>
        <end position="278"/>
    </location>
</feature>
<dbReference type="SMART" id="SM00342">
    <property type="entry name" value="HTH_ARAC"/>
    <property type="match status" value="1"/>
</dbReference>
<dbReference type="KEGG" id="add:HUW48_11310"/>
<organism evidence="5 6">
    <name type="scientific">Adhaeribacter radiodurans</name>
    <dbReference type="NCBI Taxonomy" id="2745197"/>
    <lineage>
        <taxon>Bacteria</taxon>
        <taxon>Pseudomonadati</taxon>
        <taxon>Bacteroidota</taxon>
        <taxon>Cytophagia</taxon>
        <taxon>Cytophagales</taxon>
        <taxon>Hymenobacteraceae</taxon>
        <taxon>Adhaeribacter</taxon>
    </lineage>
</organism>
<reference evidence="5 6" key="1">
    <citation type="submission" date="2020-08" db="EMBL/GenBank/DDBJ databases">
        <title>Adhaeribacter dokdonensis sp. nov., isolated from the rhizosphere of Elymus tsukushiensis, a plant native to the Dokdo Islands, Republic of Korea.</title>
        <authorList>
            <person name="Ghim S.Y."/>
        </authorList>
    </citation>
    <scope>NUCLEOTIDE SEQUENCE [LARGE SCALE GENOMIC DNA]</scope>
    <source>
        <strain evidence="5 6">KUDC8001</strain>
    </source>
</reference>
<dbReference type="InterPro" id="IPR018060">
    <property type="entry name" value="HTH_AraC"/>
</dbReference>
<dbReference type="GO" id="GO:0003700">
    <property type="term" value="F:DNA-binding transcription factor activity"/>
    <property type="evidence" value="ECO:0007669"/>
    <property type="project" value="InterPro"/>
</dbReference>
<gene>
    <name evidence="5" type="ORF">HUW48_11310</name>
</gene>
<evidence type="ECO:0000259" key="4">
    <source>
        <dbReference type="PROSITE" id="PS01124"/>
    </source>
</evidence>
<evidence type="ECO:0000313" key="6">
    <source>
        <dbReference type="Proteomes" id="UP000514509"/>
    </source>
</evidence>
<proteinExistence type="predicted"/>
<keyword evidence="2" id="KW-0238">DNA-binding</keyword>
<dbReference type="PROSITE" id="PS01124">
    <property type="entry name" value="HTH_ARAC_FAMILY_2"/>
    <property type="match status" value="1"/>
</dbReference>
<evidence type="ECO:0000256" key="1">
    <source>
        <dbReference type="ARBA" id="ARBA00023015"/>
    </source>
</evidence>
<dbReference type="PANTHER" id="PTHR46796">
    <property type="entry name" value="HTH-TYPE TRANSCRIPTIONAL ACTIVATOR RHAS-RELATED"/>
    <property type="match status" value="1"/>
</dbReference>
<dbReference type="EMBL" id="CP055153">
    <property type="protein sequence ID" value="QMU28588.1"/>
    <property type="molecule type" value="Genomic_DNA"/>
</dbReference>
<dbReference type="SUPFAM" id="SSF46689">
    <property type="entry name" value="Homeodomain-like"/>
    <property type="match status" value="2"/>
</dbReference>
<accession>A0A7L7L710</accession>
<name>A0A7L7L710_9BACT</name>
<keyword evidence="1" id="KW-0805">Transcription regulation</keyword>
<dbReference type="Gene3D" id="1.10.10.60">
    <property type="entry name" value="Homeodomain-like"/>
    <property type="match status" value="2"/>
</dbReference>
<dbReference type="InterPro" id="IPR054015">
    <property type="entry name" value="ExsA-like_N"/>
</dbReference>
<dbReference type="Proteomes" id="UP000514509">
    <property type="component" value="Chromosome"/>
</dbReference>